<name>A0ACD3AHB8_9AGAR</name>
<gene>
    <name evidence="1" type="ORF">BDN72DRAFT_218207</name>
</gene>
<proteinExistence type="predicted"/>
<dbReference type="EMBL" id="ML208449">
    <property type="protein sequence ID" value="TFK65068.1"/>
    <property type="molecule type" value="Genomic_DNA"/>
</dbReference>
<organism evidence="1 2">
    <name type="scientific">Pluteus cervinus</name>
    <dbReference type="NCBI Taxonomy" id="181527"/>
    <lineage>
        <taxon>Eukaryota</taxon>
        <taxon>Fungi</taxon>
        <taxon>Dikarya</taxon>
        <taxon>Basidiomycota</taxon>
        <taxon>Agaricomycotina</taxon>
        <taxon>Agaricomycetes</taxon>
        <taxon>Agaricomycetidae</taxon>
        <taxon>Agaricales</taxon>
        <taxon>Pluteineae</taxon>
        <taxon>Pluteaceae</taxon>
        <taxon>Pluteus</taxon>
    </lineage>
</organism>
<accession>A0ACD3AHB8</accession>
<reference evidence="1 2" key="1">
    <citation type="journal article" date="2019" name="Nat. Ecol. Evol.">
        <title>Megaphylogeny resolves global patterns of mushroom evolution.</title>
        <authorList>
            <person name="Varga T."/>
            <person name="Krizsan K."/>
            <person name="Foldi C."/>
            <person name="Dima B."/>
            <person name="Sanchez-Garcia M."/>
            <person name="Sanchez-Ramirez S."/>
            <person name="Szollosi G.J."/>
            <person name="Szarkandi J.G."/>
            <person name="Papp V."/>
            <person name="Albert L."/>
            <person name="Andreopoulos W."/>
            <person name="Angelini C."/>
            <person name="Antonin V."/>
            <person name="Barry K.W."/>
            <person name="Bougher N.L."/>
            <person name="Buchanan P."/>
            <person name="Buyck B."/>
            <person name="Bense V."/>
            <person name="Catcheside P."/>
            <person name="Chovatia M."/>
            <person name="Cooper J."/>
            <person name="Damon W."/>
            <person name="Desjardin D."/>
            <person name="Finy P."/>
            <person name="Geml J."/>
            <person name="Haridas S."/>
            <person name="Hughes K."/>
            <person name="Justo A."/>
            <person name="Karasinski D."/>
            <person name="Kautmanova I."/>
            <person name="Kiss B."/>
            <person name="Kocsube S."/>
            <person name="Kotiranta H."/>
            <person name="LaButti K.M."/>
            <person name="Lechner B.E."/>
            <person name="Liimatainen K."/>
            <person name="Lipzen A."/>
            <person name="Lukacs Z."/>
            <person name="Mihaltcheva S."/>
            <person name="Morgado L.N."/>
            <person name="Niskanen T."/>
            <person name="Noordeloos M.E."/>
            <person name="Ohm R.A."/>
            <person name="Ortiz-Santana B."/>
            <person name="Ovrebo C."/>
            <person name="Racz N."/>
            <person name="Riley R."/>
            <person name="Savchenko A."/>
            <person name="Shiryaev A."/>
            <person name="Soop K."/>
            <person name="Spirin V."/>
            <person name="Szebenyi C."/>
            <person name="Tomsovsky M."/>
            <person name="Tulloss R.E."/>
            <person name="Uehling J."/>
            <person name="Grigoriev I.V."/>
            <person name="Vagvolgyi C."/>
            <person name="Papp T."/>
            <person name="Martin F.M."/>
            <person name="Miettinen O."/>
            <person name="Hibbett D.S."/>
            <person name="Nagy L.G."/>
        </authorList>
    </citation>
    <scope>NUCLEOTIDE SEQUENCE [LARGE SCALE GENOMIC DNA]</scope>
    <source>
        <strain evidence="1 2">NL-1719</strain>
    </source>
</reference>
<evidence type="ECO:0000313" key="2">
    <source>
        <dbReference type="Proteomes" id="UP000308600"/>
    </source>
</evidence>
<evidence type="ECO:0000313" key="1">
    <source>
        <dbReference type="EMBL" id="TFK65068.1"/>
    </source>
</evidence>
<dbReference type="Proteomes" id="UP000308600">
    <property type="component" value="Unassembled WGS sequence"/>
</dbReference>
<keyword evidence="2" id="KW-1185">Reference proteome</keyword>
<protein>
    <submittedName>
        <fullName evidence="1">Uncharacterized protein</fullName>
    </submittedName>
</protein>
<sequence length="115" mass="12924">MLCRCGPQFHTLFVCVSSLFALCFMRHRATVVVLVVDVDDTASLALPRTSRTFHINSSALFIKGSVRILYLLNFDTSMLHLHTLLSSTPIGSLPFSIASSRGLRDYYTLYFPILH</sequence>